<dbReference type="GO" id="GO:0016301">
    <property type="term" value="F:kinase activity"/>
    <property type="evidence" value="ECO:0007669"/>
    <property type="project" value="UniProtKB-KW"/>
</dbReference>
<dbReference type="InterPro" id="IPR036662">
    <property type="entry name" value="PTS_EIIA_man-typ_sf"/>
</dbReference>
<dbReference type="RefSeq" id="WP_115263457.1">
    <property type="nucleotide sequence ID" value="NZ_UHFT01000001.1"/>
</dbReference>
<dbReference type="EMBL" id="UHFT01000001">
    <property type="protein sequence ID" value="SUN80825.1"/>
    <property type="molecule type" value="Genomic_DNA"/>
</dbReference>
<proteinExistence type="predicted"/>
<dbReference type="PANTHER" id="PTHR33799">
    <property type="entry name" value="PTS PERMEASE-RELATED-RELATED"/>
    <property type="match status" value="1"/>
</dbReference>
<dbReference type="CDD" id="cd00006">
    <property type="entry name" value="PTS_IIA_man"/>
    <property type="match status" value="1"/>
</dbReference>
<dbReference type="Proteomes" id="UP000255236">
    <property type="component" value="Unassembled WGS sequence"/>
</dbReference>
<organism evidence="9 10">
    <name type="scientific">Streptococcus milleri</name>
    <dbReference type="NCBI Taxonomy" id="33040"/>
    <lineage>
        <taxon>Bacteria</taxon>
        <taxon>Bacillati</taxon>
        <taxon>Bacillota</taxon>
        <taxon>Bacilli</taxon>
        <taxon>Lactobacillales</taxon>
        <taxon>Streptococcaceae</taxon>
        <taxon>Streptococcus</taxon>
    </lineage>
</organism>
<reference evidence="9" key="1">
    <citation type="submission" date="2018-06" db="EMBL/GenBank/DDBJ databases">
        <authorList>
            <consortium name="Pathogen Informatics"/>
            <person name="Doyle S."/>
        </authorList>
    </citation>
    <scope>NUCLEOTIDE SEQUENCE [LARGE SCALE GENOMIC DNA]</scope>
    <source>
        <strain evidence="9">NCTC11063</strain>
    </source>
</reference>
<keyword evidence="7" id="KW-0418">Kinase</keyword>
<evidence type="ECO:0000256" key="4">
    <source>
        <dbReference type="ARBA" id="ARBA00022597"/>
    </source>
</evidence>
<keyword evidence="2" id="KW-0813">Transport</keyword>
<protein>
    <submittedName>
        <fullName evidence="9">PTS system, N-acetylgalactosamine-specific IIA component</fullName>
        <ecNumber evidence="9">2.7.1.-</ecNumber>
    </submittedName>
</protein>
<dbReference type="NCBIfam" id="NF040761">
    <property type="entry name" value="AgaF"/>
    <property type="match status" value="1"/>
</dbReference>
<evidence type="ECO:0000256" key="3">
    <source>
        <dbReference type="ARBA" id="ARBA00022490"/>
    </source>
</evidence>
<evidence type="ECO:0000256" key="6">
    <source>
        <dbReference type="ARBA" id="ARBA00022683"/>
    </source>
</evidence>
<keyword evidence="5 9" id="KW-0808">Transferase</keyword>
<dbReference type="InterPro" id="IPR004701">
    <property type="entry name" value="PTS_EIIA_man-typ"/>
</dbReference>
<dbReference type="InterPro" id="IPR051471">
    <property type="entry name" value="Bacterial_PTS_sugar_comp"/>
</dbReference>
<keyword evidence="10" id="KW-1185">Reference proteome</keyword>
<comment type="subcellular location">
    <subcellularLocation>
        <location evidence="1">Cytoplasm</location>
    </subcellularLocation>
</comment>
<evidence type="ECO:0000256" key="1">
    <source>
        <dbReference type="ARBA" id="ARBA00004496"/>
    </source>
</evidence>
<evidence type="ECO:0000313" key="9">
    <source>
        <dbReference type="EMBL" id="SUN80825.1"/>
    </source>
</evidence>
<dbReference type="PANTHER" id="PTHR33799:SF1">
    <property type="entry name" value="PTS SYSTEM MANNOSE-SPECIFIC EIIAB COMPONENT-RELATED"/>
    <property type="match status" value="1"/>
</dbReference>
<dbReference type="SUPFAM" id="SSF53062">
    <property type="entry name" value="PTS system fructose IIA component-like"/>
    <property type="match status" value="1"/>
</dbReference>
<dbReference type="EC" id="2.7.1.-" evidence="9"/>
<keyword evidence="6" id="KW-0598">Phosphotransferase system</keyword>
<gene>
    <name evidence="9" type="primary">manX_3</name>
    <name evidence="9" type="ORF">NCTC11063_01548</name>
</gene>
<evidence type="ECO:0000256" key="7">
    <source>
        <dbReference type="ARBA" id="ARBA00022777"/>
    </source>
</evidence>
<evidence type="ECO:0000259" key="8">
    <source>
        <dbReference type="PROSITE" id="PS51096"/>
    </source>
</evidence>
<dbReference type="InterPro" id="IPR033887">
    <property type="entry name" value="PTS_IIA_man"/>
</dbReference>
<dbReference type="GO" id="GO:0016020">
    <property type="term" value="C:membrane"/>
    <property type="evidence" value="ECO:0007669"/>
    <property type="project" value="InterPro"/>
</dbReference>
<name>A0A380L5M3_9STRE</name>
<dbReference type="GO" id="GO:0009401">
    <property type="term" value="P:phosphoenolpyruvate-dependent sugar phosphotransferase system"/>
    <property type="evidence" value="ECO:0007669"/>
    <property type="project" value="UniProtKB-KW"/>
</dbReference>
<keyword evidence="3" id="KW-0963">Cytoplasm</keyword>
<evidence type="ECO:0000256" key="5">
    <source>
        <dbReference type="ARBA" id="ARBA00022679"/>
    </source>
</evidence>
<dbReference type="GO" id="GO:0005737">
    <property type="term" value="C:cytoplasm"/>
    <property type="evidence" value="ECO:0007669"/>
    <property type="project" value="UniProtKB-SubCell"/>
</dbReference>
<sequence length="144" mass="15411">MKIIVIGHGNFATGIHSSLKLIAGEQEKVDAIDFVEGMSANELKEKILAAITSDEEVLVLCDLLGGTPFKVASTIMGNRPDLQMNVLSGLNLAMLLETVFARMTLSFDEVAKKAVAAAHSGVVNGRELFSDDSEVIEEDFESGI</sequence>
<evidence type="ECO:0000256" key="2">
    <source>
        <dbReference type="ARBA" id="ARBA00022448"/>
    </source>
</evidence>
<dbReference type="AlphaFoldDB" id="A0A380L5M3"/>
<keyword evidence="4" id="KW-0762">Sugar transport</keyword>
<dbReference type="PROSITE" id="PS51096">
    <property type="entry name" value="PTS_EIIA_TYPE_4"/>
    <property type="match status" value="1"/>
</dbReference>
<comment type="caution">
    <text evidence="9">The sequence shown here is derived from an EMBL/GenBank/DDBJ whole genome shotgun (WGS) entry which is preliminary data.</text>
</comment>
<evidence type="ECO:0000313" key="10">
    <source>
        <dbReference type="Proteomes" id="UP000255236"/>
    </source>
</evidence>
<dbReference type="Gene3D" id="3.40.50.510">
    <property type="entry name" value="Phosphotransferase system, mannose-type IIA component"/>
    <property type="match status" value="1"/>
</dbReference>
<dbReference type="Pfam" id="PF03610">
    <property type="entry name" value="EIIA-man"/>
    <property type="match status" value="1"/>
</dbReference>
<accession>A0A380L5M3</accession>
<feature type="domain" description="PTS EIIA type-4" evidence="8">
    <location>
        <begin position="1"/>
        <end position="122"/>
    </location>
</feature>